<dbReference type="RefSeq" id="WP_107492814.1">
    <property type="nucleotide sequence ID" value="NZ_PZKC01000004.1"/>
</dbReference>
<keyword evidence="3" id="KW-1185">Reference proteome</keyword>
<name>A0A2T4IGV9_9RHOO</name>
<evidence type="ECO:0000256" key="1">
    <source>
        <dbReference type="SAM" id="Phobius"/>
    </source>
</evidence>
<protein>
    <recommendedName>
        <fullName evidence="4">Cyd operon protein YbgE</fullName>
    </recommendedName>
</protein>
<evidence type="ECO:0000313" key="2">
    <source>
        <dbReference type="EMBL" id="PTD97005.1"/>
    </source>
</evidence>
<evidence type="ECO:0008006" key="4">
    <source>
        <dbReference type="Google" id="ProtNLM"/>
    </source>
</evidence>
<feature type="transmembrane region" description="Helical" evidence="1">
    <location>
        <begin position="48"/>
        <end position="66"/>
    </location>
</feature>
<proteinExistence type="predicted"/>
<evidence type="ECO:0000313" key="3">
    <source>
        <dbReference type="Proteomes" id="UP000241193"/>
    </source>
</evidence>
<keyword evidence="1" id="KW-1133">Transmembrane helix</keyword>
<gene>
    <name evidence="2" type="ORF">C8261_06310</name>
</gene>
<feature type="transmembrane region" description="Helical" evidence="1">
    <location>
        <begin position="73"/>
        <end position="93"/>
    </location>
</feature>
<sequence>MGSRALERTAPQTRSNPLTLLVALVITFGVTVYPQALAAADGSADHGAAMLMFWAMSAGYVSGVGYRPVYWPFRLLFSATACVLAVALAGWRLGIPQG</sequence>
<dbReference type="OrthoDB" id="5298003at2"/>
<organism evidence="2 3">
    <name type="scientific">Pseudothauera lacus</name>
    <dbReference type="NCBI Taxonomy" id="2136175"/>
    <lineage>
        <taxon>Bacteria</taxon>
        <taxon>Pseudomonadati</taxon>
        <taxon>Pseudomonadota</taxon>
        <taxon>Betaproteobacteria</taxon>
        <taxon>Rhodocyclales</taxon>
        <taxon>Zoogloeaceae</taxon>
        <taxon>Pseudothauera</taxon>
    </lineage>
</organism>
<dbReference type="Proteomes" id="UP000241193">
    <property type="component" value="Unassembled WGS sequence"/>
</dbReference>
<keyword evidence="1" id="KW-0472">Membrane</keyword>
<keyword evidence="1" id="KW-0812">Transmembrane</keyword>
<reference evidence="2 3" key="2">
    <citation type="submission" date="2018-04" db="EMBL/GenBank/DDBJ databases">
        <title>Thauera lacus sp. nov., isolated from an saline lake in Inner Mongolia, China.</title>
        <authorList>
            <person name="Liang Q.-Y."/>
        </authorList>
    </citation>
    <scope>NUCLEOTIDE SEQUENCE [LARGE SCALE GENOMIC DNA]</scope>
    <source>
        <strain evidence="2 3">D20</strain>
    </source>
</reference>
<dbReference type="InterPro" id="IPR011846">
    <property type="entry name" value="Cyd_oper_YbgE"/>
</dbReference>
<accession>A0A2T4IGV9</accession>
<dbReference type="AlphaFoldDB" id="A0A2T4IGV9"/>
<dbReference type="EMBL" id="PZKC01000004">
    <property type="protein sequence ID" value="PTD97005.1"/>
    <property type="molecule type" value="Genomic_DNA"/>
</dbReference>
<reference evidence="2 3" key="1">
    <citation type="submission" date="2018-03" db="EMBL/GenBank/DDBJ databases">
        <authorList>
            <person name="Keele B.F."/>
        </authorList>
    </citation>
    <scope>NUCLEOTIDE SEQUENCE [LARGE SCALE GENOMIC DNA]</scope>
    <source>
        <strain evidence="2 3">D20</strain>
    </source>
</reference>
<comment type="caution">
    <text evidence="2">The sequence shown here is derived from an EMBL/GenBank/DDBJ whole genome shotgun (WGS) entry which is preliminary data.</text>
</comment>
<dbReference type="Pfam" id="PF09600">
    <property type="entry name" value="Cyd_oper_YbgE"/>
    <property type="match status" value="1"/>
</dbReference>